<dbReference type="AlphaFoldDB" id="A0A150X866"/>
<evidence type="ECO:0000259" key="1">
    <source>
        <dbReference type="Pfam" id="PF07700"/>
    </source>
</evidence>
<dbReference type="OrthoDB" id="7266652at2"/>
<dbReference type="Gene3D" id="3.90.1520.10">
    <property type="entry name" value="H-NOX domain"/>
    <property type="match status" value="1"/>
</dbReference>
<dbReference type="InterPro" id="IPR011644">
    <property type="entry name" value="Heme_NO-bd"/>
</dbReference>
<dbReference type="Pfam" id="PF07700">
    <property type="entry name" value="HNOB"/>
    <property type="match status" value="1"/>
</dbReference>
<accession>A0A150X866</accession>
<dbReference type="STRING" id="279360.MB14_06880"/>
<dbReference type="RefSeq" id="WP_062592386.1">
    <property type="nucleotide sequence ID" value="NZ_LQZQ01000045.1"/>
</dbReference>
<comment type="caution">
    <text evidence="2">The sequence shown here is derived from an EMBL/GenBank/DDBJ whole genome shotgun (WGS) entry which is preliminary data.</text>
</comment>
<dbReference type="GO" id="GO:0020037">
    <property type="term" value="F:heme binding"/>
    <property type="evidence" value="ECO:0007669"/>
    <property type="project" value="InterPro"/>
</dbReference>
<dbReference type="Proteomes" id="UP000075583">
    <property type="component" value="Unassembled WGS sequence"/>
</dbReference>
<keyword evidence="3" id="KW-1185">Reference proteome</keyword>
<feature type="domain" description="Heme NO-binding" evidence="1">
    <location>
        <begin position="2"/>
        <end position="161"/>
    </location>
</feature>
<evidence type="ECO:0000313" key="3">
    <source>
        <dbReference type="Proteomes" id="UP000075583"/>
    </source>
</evidence>
<dbReference type="InterPro" id="IPR038158">
    <property type="entry name" value="H-NOX_domain_sf"/>
</dbReference>
<dbReference type="InterPro" id="IPR024096">
    <property type="entry name" value="NO_sig/Golgi_transp_ligand-bd"/>
</dbReference>
<name>A0A150X866_ROSEK</name>
<organism evidence="2 3">
    <name type="scientific">Roseivirga ehrenbergii (strain DSM 102268 / JCM 13514 / KCTC 12282 / NCIMB 14502 / KMM 6017)</name>
    <dbReference type="NCBI Taxonomy" id="279360"/>
    <lineage>
        <taxon>Bacteria</taxon>
        <taxon>Pseudomonadati</taxon>
        <taxon>Bacteroidota</taxon>
        <taxon>Cytophagia</taxon>
        <taxon>Cytophagales</taxon>
        <taxon>Roseivirgaceae</taxon>
        <taxon>Roseivirga</taxon>
    </lineage>
</organism>
<protein>
    <recommendedName>
        <fullName evidence="1">Heme NO-binding domain-containing protein</fullName>
    </recommendedName>
</protein>
<gene>
    <name evidence="2" type="ORF">MB14_06880</name>
</gene>
<sequence length="179" mass="20997">MKGIVFTEFLEMVETKFGLEMVDYIVESSDLKSKGAYTSIGTYDFVEMLQLIGHLSEKTAIPAEKLIYEYGLYFFGYLETNYPHIFKQYNSPVAFLHSVEGHIHVQVRKIYPDAELPTFEVREIGPNQMEMIYHSKRALYKFAEALIRKTFDHYHEKCEIELKMIQSNGTEVKFMIQHD</sequence>
<dbReference type="SUPFAM" id="SSF111126">
    <property type="entry name" value="Ligand-binding domain in the NO signalling and Golgi transport"/>
    <property type="match status" value="1"/>
</dbReference>
<proteinExistence type="predicted"/>
<dbReference type="EMBL" id="LQZQ01000045">
    <property type="protein sequence ID" value="KYG74921.1"/>
    <property type="molecule type" value="Genomic_DNA"/>
</dbReference>
<evidence type="ECO:0000313" key="2">
    <source>
        <dbReference type="EMBL" id="KYG74921.1"/>
    </source>
</evidence>
<reference evidence="2" key="1">
    <citation type="submission" date="2016-01" db="EMBL/GenBank/DDBJ databases">
        <title>Genome sequencing of Roseivirga ehrenbergii KMM 6017.</title>
        <authorList>
            <person name="Selvaratnam C."/>
            <person name="Thevarajoo S."/>
            <person name="Goh K.M."/>
            <person name="Ee R."/>
            <person name="Chan K.-G."/>
            <person name="Chong C.S."/>
        </authorList>
    </citation>
    <scope>NUCLEOTIDE SEQUENCE [LARGE SCALE GENOMIC DNA]</scope>
    <source>
        <strain evidence="2">KMM 6017</strain>
    </source>
</reference>